<reference evidence="2" key="1">
    <citation type="submission" date="2020-05" db="EMBL/GenBank/DDBJ databases">
        <authorList>
            <person name="Chiriac C."/>
            <person name="Salcher M."/>
            <person name="Ghai R."/>
            <person name="Kavagutti S V."/>
        </authorList>
    </citation>
    <scope>NUCLEOTIDE SEQUENCE</scope>
</reference>
<dbReference type="EMBL" id="CAEZXA010000071">
    <property type="protein sequence ID" value="CAB4676842.1"/>
    <property type="molecule type" value="Genomic_DNA"/>
</dbReference>
<accession>A0A6J6MSN1</accession>
<evidence type="ECO:0000313" key="2">
    <source>
        <dbReference type="EMBL" id="CAB4676842.1"/>
    </source>
</evidence>
<proteinExistence type="predicted"/>
<protein>
    <submittedName>
        <fullName evidence="2">Unannotated protein</fullName>
    </submittedName>
</protein>
<sequence>MHRGGGVEADSLADLAHGRRVAPLLHAGGDDVQNFALAGSECFGHGDERTGVRPQGQTPVRRTVVRDGA</sequence>
<gene>
    <name evidence="2" type="ORF">UFOPK2334_00890</name>
</gene>
<feature type="region of interest" description="Disordered" evidence="1">
    <location>
        <begin position="46"/>
        <end position="69"/>
    </location>
</feature>
<evidence type="ECO:0000256" key="1">
    <source>
        <dbReference type="SAM" id="MobiDB-lite"/>
    </source>
</evidence>
<dbReference type="AlphaFoldDB" id="A0A6J6MSN1"/>
<name>A0A6J6MSN1_9ZZZZ</name>
<organism evidence="2">
    <name type="scientific">freshwater metagenome</name>
    <dbReference type="NCBI Taxonomy" id="449393"/>
    <lineage>
        <taxon>unclassified sequences</taxon>
        <taxon>metagenomes</taxon>
        <taxon>ecological metagenomes</taxon>
    </lineage>
</organism>